<feature type="binding site" evidence="4">
    <location>
        <position position="87"/>
    </location>
    <ligand>
        <name>Mg(2+)</name>
        <dbReference type="ChEBI" id="CHEBI:18420"/>
        <label>1</label>
        <note>catalytic</note>
    </ligand>
</feature>
<sequence length="276" mass="29692">MPETDLALLTRAAHEAGTVARGFLGQALDIRYKDGDAGPVTKADLAVNARLEEILRDARPGYGWLSEESTDDTARMAAETAFIVDPIDGTRSYIEGANTWAHALAVAQAGTVTAAVVFLPMLDRMYTAALGHGARLNGLPITVTRRALPERAEVLATRSSLEPHHWPGGVPRVSRHHRPSLAYRQALVAEGRFDAMFTFRPTWEWDIAAGSLILSEAGARVSDRRGGRLQFNAPHPQADGMVAANPALHDAFLQRLLPGDTPTGSGAESSRASRES</sequence>
<dbReference type="GO" id="GO:0008934">
    <property type="term" value="F:inositol monophosphate 1-phosphatase activity"/>
    <property type="evidence" value="ECO:0007669"/>
    <property type="project" value="TreeGrafter"/>
</dbReference>
<dbReference type="GO" id="GO:0046872">
    <property type="term" value="F:metal ion binding"/>
    <property type="evidence" value="ECO:0007669"/>
    <property type="project" value="UniProtKB-KW"/>
</dbReference>
<evidence type="ECO:0000256" key="3">
    <source>
        <dbReference type="ARBA" id="ARBA00022842"/>
    </source>
</evidence>
<dbReference type="CDD" id="cd01638">
    <property type="entry name" value="CysQ"/>
    <property type="match status" value="1"/>
</dbReference>
<reference evidence="6" key="1">
    <citation type="submission" date="2021-03" db="EMBL/GenBank/DDBJ databases">
        <title>Sagittula salina sp. nov. strain M10.9X isolated from the marine waste.</title>
        <authorList>
            <person name="Satari L."/>
            <person name="Molina-Menor E."/>
            <person name="Vidal-Verdu A."/>
            <person name="Pascual J."/>
            <person name="Pereto J."/>
            <person name="Porcar M."/>
        </authorList>
    </citation>
    <scope>NUCLEOTIDE SEQUENCE</scope>
    <source>
        <strain evidence="6">M10.9X</strain>
    </source>
</reference>
<evidence type="ECO:0000256" key="5">
    <source>
        <dbReference type="SAM" id="MobiDB-lite"/>
    </source>
</evidence>
<organism evidence="6 7">
    <name type="scientific">Sagittula salina</name>
    <dbReference type="NCBI Taxonomy" id="2820268"/>
    <lineage>
        <taxon>Bacteria</taxon>
        <taxon>Pseudomonadati</taxon>
        <taxon>Pseudomonadota</taxon>
        <taxon>Alphaproteobacteria</taxon>
        <taxon>Rhodobacterales</taxon>
        <taxon>Roseobacteraceae</taxon>
        <taxon>Sagittula</taxon>
    </lineage>
</organism>
<dbReference type="PANTHER" id="PTHR20854">
    <property type="entry name" value="INOSITOL MONOPHOSPHATASE"/>
    <property type="match status" value="1"/>
</dbReference>
<evidence type="ECO:0000313" key="7">
    <source>
        <dbReference type="Proteomes" id="UP000675940"/>
    </source>
</evidence>
<dbReference type="InterPro" id="IPR000760">
    <property type="entry name" value="Inositol_monophosphatase-like"/>
</dbReference>
<dbReference type="PRINTS" id="PR00377">
    <property type="entry name" value="IMPHPHTASES"/>
</dbReference>
<comment type="cofactor">
    <cofactor evidence="4">
        <name>Mg(2+)</name>
        <dbReference type="ChEBI" id="CHEBI:18420"/>
    </cofactor>
</comment>
<evidence type="ECO:0000256" key="4">
    <source>
        <dbReference type="PIRSR" id="PIRSR600760-2"/>
    </source>
</evidence>
<dbReference type="EMBL" id="JAGISH010000001">
    <property type="protein sequence ID" value="MBP0481586.1"/>
    <property type="molecule type" value="Genomic_DNA"/>
</dbReference>
<name>A0A940MHG4_9RHOB</name>
<evidence type="ECO:0000256" key="2">
    <source>
        <dbReference type="ARBA" id="ARBA00022723"/>
    </source>
</evidence>
<keyword evidence="7" id="KW-1185">Reference proteome</keyword>
<dbReference type="GO" id="GO:0007165">
    <property type="term" value="P:signal transduction"/>
    <property type="evidence" value="ECO:0007669"/>
    <property type="project" value="TreeGrafter"/>
</dbReference>
<feature type="binding site" evidence="4">
    <location>
        <position position="67"/>
    </location>
    <ligand>
        <name>Mg(2+)</name>
        <dbReference type="ChEBI" id="CHEBI:18420"/>
        <label>1</label>
        <note>catalytic</note>
    </ligand>
</feature>
<accession>A0A940MHG4</accession>
<dbReference type="Proteomes" id="UP000675940">
    <property type="component" value="Unassembled WGS sequence"/>
</dbReference>
<dbReference type="PROSITE" id="PS00630">
    <property type="entry name" value="IMP_2"/>
    <property type="match status" value="1"/>
</dbReference>
<dbReference type="Gene3D" id="3.30.540.10">
    <property type="entry name" value="Fructose-1,6-Bisphosphatase, subunit A, domain 1"/>
    <property type="match status" value="1"/>
</dbReference>
<keyword evidence="2 4" id="KW-0479">Metal-binding</keyword>
<dbReference type="GO" id="GO:0006020">
    <property type="term" value="P:inositol metabolic process"/>
    <property type="evidence" value="ECO:0007669"/>
    <property type="project" value="TreeGrafter"/>
</dbReference>
<feature type="region of interest" description="Disordered" evidence="5">
    <location>
        <begin position="256"/>
        <end position="276"/>
    </location>
</feature>
<proteinExistence type="inferred from homology"/>
<feature type="binding site" evidence="4">
    <location>
        <position position="88"/>
    </location>
    <ligand>
        <name>Mg(2+)</name>
        <dbReference type="ChEBI" id="CHEBI:18420"/>
        <label>1</label>
        <note>catalytic</note>
    </ligand>
</feature>
<feature type="binding site" evidence="4">
    <location>
        <position position="85"/>
    </location>
    <ligand>
        <name>Mg(2+)</name>
        <dbReference type="ChEBI" id="CHEBI:18420"/>
        <label>1</label>
        <note>catalytic</note>
    </ligand>
</feature>
<dbReference type="PANTHER" id="PTHR20854:SF4">
    <property type="entry name" value="INOSITOL-1-MONOPHOSPHATASE-RELATED"/>
    <property type="match status" value="1"/>
</dbReference>
<dbReference type="RefSeq" id="WP_209359397.1">
    <property type="nucleotide sequence ID" value="NZ_JAGISH010000001.1"/>
</dbReference>
<dbReference type="Pfam" id="PF00459">
    <property type="entry name" value="Inositol_P"/>
    <property type="match status" value="1"/>
</dbReference>
<dbReference type="SUPFAM" id="SSF56655">
    <property type="entry name" value="Carbohydrate phosphatase"/>
    <property type="match status" value="1"/>
</dbReference>
<keyword evidence="3 4" id="KW-0460">Magnesium</keyword>
<evidence type="ECO:0000313" key="6">
    <source>
        <dbReference type="EMBL" id="MBP0481586.1"/>
    </source>
</evidence>
<evidence type="ECO:0000256" key="1">
    <source>
        <dbReference type="ARBA" id="ARBA00009759"/>
    </source>
</evidence>
<comment type="similarity">
    <text evidence="1">Belongs to the inositol monophosphatase superfamily.</text>
</comment>
<feature type="binding site" evidence="4">
    <location>
        <position position="206"/>
    </location>
    <ligand>
        <name>Mg(2+)</name>
        <dbReference type="ChEBI" id="CHEBI:18420"/>
        <label>1</label>
        <note>catalytic</note>
    </ligand>
</feature>
<dbReference type="GO" id="GO:0046854">
    <property type="term" value="P:phosphatidylinositol phosphate biosynthetic process"/>
    <property type="evidence" value="ECO:0007669"/>
    <property type="project" value="InterPro"/>
</dbReference>
<dbReference type="InterPro" id="IPR020550">
    <property type="entry name" value="Inositol_monophosphatase_CS"/>
</dbReference>
<gene>
    <name evidence="6" type="ORF">J5474_03650</name>
</gene>
<protein>
    <submittedName>
        <fullName evidence="6">3'(2'),5'-bisphosphate nucleotidase CysQ</fullName>
    </submittedName>
</protein>
<dbReference type="Gene3D" id="3.40.190.80">
    <property type="match status" value="1"/>
</dbReference>
<dbReference type="AlphaFoldDB" id="A0A940MHG4"/>
<comment type="caution">
    <text evidence="6">The sequence shown here is derived from an EMBL/GenBank/DDBJ whole genome shotgun (WGS) entry which is preliminary data.</text>
</comment>